<dbReference type="GO" id="GO:0006633">
    <property type="term" value="P:fatty acid biosynthetic process"/>
    <property type="evidence" value="ECO:0007669"/>
    <property type="project" value="TreeGrafter"/>
</dbReference>
<dbReference type="Proteomes" id="UP000593572">
    <property type="component" value="Unassembled WGS sequence"/>
</dbReference>
<dbReference type="PANTHER" id="PTHR42995:SF5">
    <property type="entry name" value="ACETYL-COENZYME A CARBOXYLASE CARBOXYL TRANSFERASE SUBUNIT BETA, CHLOROPLASTIC"/>
    <property type="match status" value="1"/>
</dbReference>
<accession>A0A7J8LZZ9</accession>
<evidence type="ECO:0000256" key="2">
    <source>
        <dbReference type="ARBA" id="ARBA00022771"/>
    </source>
</evidence>
<dbReference type="Gene3D" id="3.90.226.10">
    <property type="entry name" value="2-enoyl-CoA Hydratase, Chain A, domain 1"/>
    <property type="match status" value="1"/>
</dbReference>
<reference evidence="4 5" key="1">
    <citation type="journal article" date="2019" name="Genome Biol. Evol.">
        <title>Insights into the evolution of the New World diploid cottons (Gossypium, subgenus Houzingenia) based on genome sequencing.</title>
        <authorList>
            <person name="Grover C.E."/>
            <person name="Arick M.A. 2nd"/>
            <person name="Thrash A."/>
            <person name="Conover J.L."/>
            <person name="Sanders W.S."/>
            <person name="Peterson D.G."/>
            <person name="Frelichowski J.E."/>
            <person name="Scheffler J.A."/>
            <person name="Scheffler B.E."/>
            <person name="Wendel J.F."/>
        </authorList>
    </citation>
    <scope>NUCLEOTIDE SEQUENCE [LARGE SCALE GENOMIC DNA]</scope>
    <source>
        <strain evidence="4">157</strain>
        <tissue evidence="4">Leaf</tissue>
    </source>
</reference>
<name>A0A7J8LZZ9_9ROSI</name>
<dbReference type="PROSITE" id="PS50980">
    <property type="entry name" value="COA_CT_NTER"/>
    <property type="match status" value="1"/>
</dbReference>
<dbReference type="InterPro" id="IPR029045">
    <property type="entry name" value="ClpP/crotonase-like_dom_sf"/>
</dbReference>
<keyword evidence="2" id="KW-0863">Zinc-finger</keyword>
<evidence type="ECO:0000259" key="3">
    <source>
        <dbReference type="PROSITE" id="PS50980"/>
    </source>
</evidence>
<gene>
    <name evidence="4" type="ORF">Golob_014874</name>
</gene>
<sequence length="83" mass="9582">MRSSNRIELLIDLGTWGPTDEDLISLDPTEFQFEEELYKDRIDFYQRRTRLTEAIQTGTGQLNSIPIAIGVMDFQFIGGVWDP</sequence>
<organism evidence="4 5">
    <name type="scientific">Gossypium lobatum</name>
    <dbReference type="NCBI Taxonomy" id="34289"/>
    <lineage>
        <taxon>Eukaryota</taxon>
        <taxon>Viridiplantae</taxon>
        <taxon>Streptophyta</taxon>
        <taxon>Embryophyta</taxon>
        <taxon>Tracheophyta</taxon>
        <taxon>Spermatophyta</taxon>
        <taxon>Magnoliopsida</taxon>
        <taxon>eudicotyledons</taxon>
        <taxon>Gunneridae</taxon>
        <taxon>Pentapetalae</taxon>
        <taxon>rosids</taxon>
        <taxon>malvids</taxon>
        <taxon>Malvales</taxon>
        <taxon>Malvaceae</taxon>
        <taxon>Malvoideae</taxon>
        <taxon>Gossypium</taxon>
    </lineage>
</organism>
<comment type="caution">
    <text evidence="4">The sequence shown here is derived from an EMBL/GenBank/DDBJ whole genome shotgun (WGS) entry which is preliminary data.</text>
</comment>
<keyword evidence="5" id="KW-1185">Reference proteome</keyword>
<evidence type="ECO:0000256" key="1">
    <source>
        <dbReference type="ARBA" id="ARBA00022679"/>
    </source>
</evidence>
<keyword evidence="2" id="KW-0479">Metal-binding</keyword>
<dbReference type="AlphaFoldDB" id="A0A7J8LZZ9"/>
<feature type="domain" description="CoA carboxyltransferase N-terminal" evidence="3">
    <location>
        <begin position="1"/>
        <end position="83"/>
    </location>
</feature>
<dbReference type="GO" id="GO:2001295">
    <property type="term" value="P:malonyl-CoA biosynthetic process"/>
    <property type="evidence" value="ECO:0007669"/>
    <property type="project" value="TreeGrafter"/>
</dbReference>
<evidence type="ECO:0000313" key="5">
    <source>
        <dbReference type="Proteomes" id="UP000593572"/>
    </source>
</evidence>
<dbReference type="GO" id="GO:0008270">
    <property type="term" value="F:zinc ion binding"/>
    <property type="evidence" value="ECO:0007669"/>
    <property type="project" value="UniProtKB-KW"/>
</dbReference>
<dbReference type="InterPro" id="IPR011762">
    <property type="entry name" value="COA_CT_N"/>
</dbReference>
<dbReference type="GO" id="GO:0016740">
    <property type="term" value="F:transferase activity"/>
    <property type="evidence" value="ECO:0007669"/>
    <property type="project" value="UniProtKB-KW"/>
</dbReference>
<evidence type="ECO:0000313" key="4">
    <source>
        <dbReference type="EMBL" id="MBA0557832.1"/>
    </source>
</evidence>
<dbReference type="PANTHER" id="PTHR42995">
    <property type="entry name" value="ACETYL-COENZYME A CARBOXYLASE CARBOXYL TRANSFERASE SUBUNIT BETA, CHLOROPLASTIC"/>
    <property type="match status" value="1"/>
</dbReference>
<dbReference type="GO" id="GO:0009507">
    <property type="term" value="C:chloroplast"/>
    <property type="evidence" value="ECO:0007669"/>
    <property type="project" value="TreeGrafter"/>
</dbReference>
<dbReference type="EMBL" id="JABEZX010000006">
    <property type="protein sequence ID" value="MBA0557832.1"/>
    <property type="molecule type" value="Genomic_DNA"/>
</dbReference>
<keyword evidence="1" id="KW-0808">Transferase</keyword>
<proteinExistence type="predicted"/>
<protein>
    <recommendedName>
        <fullName evidence="3">CoA carboxyltransferase N-terminal domain-containing protein</fullName>
    </recommendedName>
</protein>
<keyword evidence="2" id="KW-0862">Zinc</keyword>
<dbReference type="SUPFAM" id="SSF52096">
    <property type="entry name" value="ClpP/crotonase"/>
    <property type="match status" value="1"/>
</dbReference>
<dbReference type="GO" id="GO:0003989">
    <property type="term" value="F:acetyl-CoA carboxylase activity"/>
    <property type="evidence" value="ECO:0007669"/>
    <property type="project" value="TreeGrafter"/>
</dbReference>